<comment type="similarity">
    <text evidence="2 5">Belongs to the ubiquitin-activating E1 family. ULA1 subfamily.</text>
</comment>
<keyword evidence="4 5" id="KW-0833">Ubl conjugation pathway</keyword>
<dbReference type="GeneID" id="14911236"/>
<dbReference type="SUPFAM" id="SSF69572">
    <property type="entry name" value="Activating enzymes of the ubiquitin-like proteins"/>
    <property type="match status" value="1"/>
</dbReference>
<evidence type="ECO:0000256" key="4">
    <source>
        <dbReference type="ARBA" id="ARBA00022786"/>
    </source>
</evidence>
<dbReference type="InterPro" id="IPR045886">
    <property type="entry name" value="ThiF/MoeB/HesA"/>
</dbReference>
<protein>
    <recommendedName>
        <fullName evidence="3 5">NEDD8-activating enzyme E1 regulatory subunit</fullName>
    </recommendedName>
</protein>
<dbReference type="CDD" id="cd01493">
    <property type="entry name" value="APPBP1_RUB"/>
    <property type="match status" value="1"/>
</dbReference>
<dbReference type="GO" id="GO:0045116">
    <property type="term" value="P:protein neddylation"/>
    <property type="evidence" value="ECO:0007669"/>
    <property type="project" value="UniProtKB-UniRule"/>
</dbReference>
<evidence type="ECO:0000256" key="2">
    <source>
        <dbReference type="ARBA" id="ARBA00006868"/>
    </source>
</evidence>
<evidence type="ECO:0000259" key="6">
    <source>
        <dbReference type="Pfam" id="PF00899"/>
    </source>
</evidence>
<evidence type="ECO:0000256" key="1">
    <source>
        <dbReference type="ARBA" id="ARBA00005032"/>
    </source>
</evidence>
<dbReference type="InterPro" id="IPR030667">
    <property type="entry name" value="APP-BP1"/>
</dbReference>
<name>L8GCR5_ACACF</name>
<dbReference type="PANTHER" id="PTHR10953:SF29">
    <property type="entry name" value="NEDD8-ACTIVATING ENZYME E1 REGULATORY SUBUNIT"/>
    <property type="match status" value="1"/>
</dbReference>
<dbReference type="OMA" id="KLITHQY"/>
<dbReference type="OrthoDB" id="1708823at2759"/>
<evidence type="ECO:0000256" key="3">
    <source>
        <dbReference type="ARBA" id="ARBA00015407"/>
    </source>
</evidence>
<dbReference type="VEuPathDB" id="AmoebaDB:ACA1_181250"/>
<dbReference type="STRING" id="1257118.L8GCR5"/>
<dbReference type="AlphaFoldDB" id="L8GCR5"/>
<dbReference type="GO" id="GO:0005737">
    <property type="term" value="C:cytoplasm"/>
    <property type="evidence" value="ECO:0007669"/>
    <property type="project" value="TreeGrafter"/>
</dbReference>
<proteinExistence type="inferred from homology"/>
<evidence type="ECO:0000313" key="8">
    <source>
        <dbReference type="Proteomes" id="UP000011083"/>
    </source>
</evidence>
<reference evidence="7 8" key="1">
    <citation type="journal article" date="2013" name="Genome Biol.">
        <title>Genome of Acanthamoeba castellanii highlights extensive lateral gene transfer and early evolution of tyrosine kinase signaling.</title>
        <authorList>
            <person name="Clarke M."/>
            <person name="Lohan A.J."/>
            <person name="Liu B."/>
            <person name="Lagkouvardos I."/>
            <person name="Roy S."/>
            <person name="Zafar N."/>
            <person name="Bertelli C."/>
            <person name="Schilde C."/>
            <person name="Kianianmomeni A."/>
            <person name="Burglin T.R."/>
            <person name="Frech C."/>
            <person name="Turcotte B."/>
            <person name="Kopec K.O."/>
            <person name="Synnott J.M."/>
            <person name="Choo C."/>
            <person name="Paponov I."/>
            <person name="Finkler A."/>
            <person name="Soon Heng Tan C."/>
            <person name="Hutchins A.P."/>
            <person name="Weinmeier T."/>
            <person name="Rattei T."/>
            <person name="Chu J.S."/>
            <person name="Gimenez G."/>
            <person name="Irimia M."/>
            <person name="Rigden D.J."/>
            <person name="Fitzpatrick D.A."/>
            <person name="Lorenzo-Morales J."/>
            <person name="Bateman A."/>
            <person name="Chiu C.H."/>
            <person name="Tang P."/>
            <person name="Hegemann P."/>
            <person name="Fromm H."/>
            <person name="Raoult D."/>
            <person name="Greub G."/>
            <person name="Miranda-Saavedra D."/>
            <person name="Chen N."/>
            <person name="Nash P."/>
            <person name="Ginger M.L."/>
            <person name="Horn M."/>
            <person name="Schaap P."/>
            <person name="Caler L."/>
            <person name="Loftus B."/>
        </authorList>
    </citation>
    <scope>NUCLEOTIDE SEQUENCE [LARGE SCALE GENOMIC DNA]</scope>
    <source>
        <strain evidence="7 8">Neff</strain>
    </source>
</reference>
<evidence type="ECO:0000256" key="5">
    <source>
        <dbReference type="PIRNR" id="PIRNR039099"/>
    </source>
</evidence>
<dbReference type="GO" id="GO:0019781">
    <property type="term" value="F:NEDD8 activating enzyme activity"/>
    <property type="evidence" value="ECO:0007669"/>
    <property type="project" value="UniProtKB-UniRule"/>
</dbReference>
<comment type="pathway">
    <text evidence="1 5">Protein modification; protein neddylation.</text>
</comment>
<dbReference type="UniPathway" id="UPA00885"/>
<dbReference type="PIRSF" id="PIRSF039099">
    <property type="entry name" value="APP-BP1"/>
    <property type="match status" value="1"/>
</dbReference>
<dbReference type="FunFam" id="3.40.50.720:FF:000475">
    <property type="entry name" value="NEDD8-activating enzyme E1 regulatory subunit"/>
    <property type="match status" value="1"/>
</dbReference>
<dbReference type="Gene3D" id="3.40.50.720">
    <property type="entry name" value="NAD(P)-binding Rossmann-like Domain"/>
    <property type="match status" value="2"/>
</dbReference>
<evidence type="ECO:0000313" key="7">
    <source>
        <dbReference type="EMBL" id="ELR10872.1"/>
    </source>
</evidence>
<feature type="domain" description="THIF-type NAD/FAD binding fold" evidence="6">
    <location>
        <begin position="14"/>
        <end position="519"/>
    </location>
</feature>
<gene>
    <name evidence="7" type="ORF">ACA1_181250</name>
</gene>
<dbReference type="InterPro" id="IPR035985">
    <property type="entry name" value="Ubiquitin-activating_enz"/>
</dbReference>
<dbReference type="EMBL" id="KB008172">
    <property type="protein sequence ID" value="ELR10872.1"/>
    <property type="molecule type" value="Genomic_DNA"/>
</dbReference>
<dbReference type="InterPro" id="IPR000594">
    <property type="entry name" value="ThiF_NAD_FAD-bd"/>
</dbReference>
<dbReference type="RefSeq" id="XP_004332885.1">
    <property type="nucleotide sequence ID" value="XM_004332837.1"/>
</dbReference>
<dbReference type="PANTHER" id="PTHR10953">
    <property type="entry name" value="UBIQUITIN-ACTIVATING ENZYME E1"/>
    <property type="match status" value="1"/>
</dbReference>
<dbReference type="Pfam" id="PF00899">
    <property type="entry name" value="ThiF"/>
    <property type="match status" value="1"/>
</dbReference>
<organism evidence="7 8">
    <name type="scientific">Acanthamoeba castellanii (strain ATCC 30010 / Neff)</name>
    <dbReference type="NCBI Taxonomy" id="1257118"/>
    <lineage>
        <taxon>Eukaryota</taxon>
        <taxon>Amoebozoa</taxon>
        <taxon>Discosea</taxon>
        <taxon>Longamoebia</taxon>
        <taxon>Centramoebida</taxon>
        <taxon>Acanthamoebidae</taxon>
        <taxon>Acanthamoeba</taxon>
    </lineage>
</organism>
<keyword evidence="8" id="KW-1185">Reference proteome</keyword>
<dbReference type="Proteomes" id="UP000011083">
    <property type="component" value="Unassembled WGS sequence"/>
</dbReference>
<dbReference type="KEGG" id="acan:ACA1_181250"/>
<accession>L8GCR5</accession>
<sequence length="522" mass="58037">MEAQAIDKKKEEKYDRQLRLWGADGQQRLENAKVCLINASATGTEILKNLVLPGIGSFTIVDGHKVQASDLGNNFFLDFASLGKSRAEATTHLLNELNEFVNGTAVDKDAEAIIEEDVSFFGRFTLVIATNVSEKALLKLAAFLYAHNIPLFACRSYGFVGYLRLTVPEHTIVESKPDDAPDDLRVYEPWDELIKFAEAINMAELDSHHYSHVPFIVLLVKQLQKWRAEHGGKAPETRDEKALFKEQLREGQHENELNFEEAIAAAFKAWTPFAVPYEVQSVLDDPKARNPTADSADFWLVVAAIARFVERHHVLPLLGSIPDMNADTNTYVALLQVYQEKAVADAAEVASIVRELAPTRTISDEYVRHVSRNSLFLRVLRIRSLAQEYDPATANAAELGEALSDPEGNLPWYVVLRAVDRFYAAHGRLPGWTNDQVLADVPLLKEQVEGLLKELSLDTSLVSEAVVHETCRFGGSELHNVASLMGGVASQEAIKVITAQWLPINNTFIYNGINSTTTSLEL</sequence>